<dbReference type="Gene3D" id="3.30.310.50">
    <property type="entry name" value="Alpha-D-phosphohexomutase, C-terminal domain"/>
    <property type="match status" value="1"/>
</dbReference>
<dbReference type="Pfam" id="PF02879">
    <property type="entry name" value="PGM_PMM_II"/>
    <property type="match status" value="1"/>
</dbReference>
<dbReference type="Gene3D" id="3.40.120.10">
    <property type="entry name" value="Alpha-D-Glucose-1,6-Bisphosphate, subunit A, domain 3"/>
    <property type="match status" value="3"/>
</dbReference>
<proteinExistence type="inferred from homology"/>
<dbReference type="Pfam" id="PF02878">
    <property type="entry name" value="PGM_PMM_I"/>
    <property type="match status" value="1"/>
</dbReference>
<dbReference type="FunFam" id="3.40.120.10:FF:000005">
    <property type="entry name" value="Phosphoglucomutase 5"/>
    <property type="match status" value="1"/>
</dbReference>
<keyword evidence="9 15" id="KW-0460">Magnesium</keyword>
<evidence type="ECO:0000256" key="12">
    <source>
        <dbReference type="ARBA" id="ARBA00045679"/>
    </source>
</evidence>
<comment type="caution">
    <text evidence="19">The sequence shown here is derived from an EMBL/GenBank/DDBJ whole genome shotgun (WGS) entry which is preliminary data.</text>
</comment>
<evidence type="ECO:0000259" key="18">
    <source>
        <dbReference type="Pfam" id="PF02880"/>
    </source>
</evidence>
<evidence type="ECO:0000256" key="4">
    <source>
        <dbReference type="ARBA" id="ARBA00011245"/>
    </source>
</evidence>
<dbReference type="InterPro" id="IPR016055">
    <property type="entry name" value="A-D-PHexomutase_a/b/a-I/II/III"/>
</dbReference>
<evidence type="ECO:0000256" key="15">
    <source>
        <dbReference type="RuleBase" id="RU004326"/>
    </source>
</evidence>
<evidence type="ECO:0000256" key="2">
    <source>
        <dbReference type="ARBA" id="ARBA00001946"/>
    </source>
</evidence>
<evidence type="ECO:0000256" key="11">
    <source>
        <dbReference type="ARBA" id="ARBA00023277"/>
    </source>
</evidence>
<comment type="catalytic activity">
    <reaction evidence="14">
        <text>O-phospho-L-seryl-[protein] + alpha-D-glucose 1-phosphate = alpha-D-glucose 1,6-bisphosphate + L-seryl-[protein]</text>
        <dbReference type="Rhea" id="RHEA:68748"/>
        <dbReference type="Rhea" id="RHEA-COMP:9863"/>
        <dbReference type="Rhea" id="RHEA-COMP:11604"/>
        <dbReference type="ChEBI" id="CHEBI:29999"/>
        <dbReference type="ChEBI" id="CHEBI:58392"/>
        <dbReference type="ChEBI" id="CHEBI:58601"/>
        <dbReference type="ChEBI" id="CHEBI:83421"/>
    </reaction>
</comment>
<dbReference type="NCBIfam" id="NF005737">
    <property type="entry name" value="PRK07564.1-1"/>
    <property type="match status" value="1"/>
</dbReference>
<comment type="cofactor">
    <cofactor evidence="2">
        <name>Mg(2+)</name>
        <dbReference type="ChEBI" id="CHEBI:18420"/>
    </cofactor>
</comment>
<dbReference type="SUPFAM" id="SSF55957">
    <property type="entry name" value="Phosphoglucomutase, C-terminal domain"/>
    <property type="match status" value="1"/>
</dbReference>
<evidence type="ECO:0000256" key="8">
    <source>
        <dbReference type="ARBA" id="ARBA00022723"/>
    </source>
</evidence>
<keyword evidence="10" id="KW-0413">Isomerase</keyword>
<gene>
    <name evidence="19" type="ORF">RND71_043533</name>
</gene>
<keyword evidence="11" id="KW-0119">Carbohydrate metabolism</keyword>
<evidence type="ECO:0000256" key="9">
    <source>
        <dbReference type="ARBA" id="ARBA00022842"/>
    </source>
</evidence>
<evidence type="ECO:0000313" key="20">
    <source>
        <dbReference type="Proteomes" id="UP001291623"/>
    </source>
</evidence>
<dbReference type="Pfam" id="PF24947">
    <property type="entry name" value="PGM1_C_vert_fung"/>
    <property type="match status" value="1"/>
</dbReference>
<organism evidence="19 20">
    <name type="scientific">Anisodus tanguticus</name>
    <dbReference type="NCBI Taxonomy" id="243964"/>
    <lineage>
        <taxon>Eukaryota</taxon>
        <taxon>Viridiplantae</taxon>
        <taxon>Streptophyta</taxon>
        <taxon>Embryophyta</taxon>
        <taxon>Tracheophyta</taxon>
        <taxon>Spermatophyta</taxon>
        <taxon>Magnoliopsida</taxon>
        <taxon>eudicotyledons</taxon>
        <taxon>Gunneridae</taxon>
        <taxon>Pentapetalae</taxon>
        <taxon>asterids</taxon>
        <taxon>lamiids</taxon>
        <taxon>Solanales</taxon>
        <taxon>Solanaceae</taxon>
        <taxon>Solanoideae</taxon>
        <taxon>Hyoscyameae</taxon>
        <taxon>Anisodus</taxon>
    </lineage>
</organism>
<comment type="catalytic activity">
    <reaction evidence="13">
        <text>alpha-D-glucose 1,6-bisphosphate + L-seryl-[protein] = O-phospho-L-seryl-[protein] + alpha-D-glucose 6-phosphate</text>
        <dbReference type="Rhea" id="RHEA:68752"/>
        <dbReference type="Rhea" id="RHEA-COMP:9863"/>
        <dbReference type="Rhea" id="RHEA-COMP:11604"/>
        <dbReference type="ChEBI" id="CHEBI:29999"/>
        <dbReference type="ChEBI" id="CHEBI:58225"/>
        <dbReference type="ChEBI" id="CHEBI:58392"/>
        <dbReference type="ChEBI" id="CHEBI:83421"/>
    </reaction>
</comment>
<dbReference type="InterPro" id="IPR005846">
    <property type="entry name" value="A-D-PHexomutase_a/b/a-III"/>
</dbReference>
<dbReference type="FunFam" id="3.30.310.50:FF:000002">
    <property type="entry name" value="Phosphoglucomutase 5"/>
    <property type="match status" value="1"/>
</dbReference>
<evidence type="ECO:0000259" key="16">
    <source>
        <dbReference type="Pfam" id="PF02878"/>
    </source>
</evidence>
<evidence type="ECO:0000256" key="6">
    <source>
        <dbReference type="ARBA" id="ARBA00022526"/>
    </source>
</evidence>
<name>A0AAE1QRH0_9SOLA</name>
<dbReference type="EMBL" id="JAVYJV010000075">
    <property type="protein sequence ID" value="KAK4336927.1"/>
    <property type="molecule type" value="Genomic_DNA"/>
</dbReference>
<feature type="domain" description="Alpha-D-phosphohexomutase alpha/beta/alpha" evidence="16">
    <location>
        <begin position="16"/>
        <end position="141"/>
    </location>
</feature>
<keyword evidence="6" id="KW-0313">Glucose metabolism</keyword>
<sequence>MVYKIQQVETTSYSDQKPGTSGLRKQVKYLTSKINYVENFIQSIYNAIDDKSVIVCGGDGRFYSDAVIDKVVKISAANGIEKLIIGKNGILSTPAVSSIIREKKASGGIILTASHNPGGPDGDFGIKFNGKNGGPATEIFEESKSIKSYSICKDLEVKIDQIESKTFEIENNKKFTVEIIDSIETYLNLMKEIFDFNKIKTFLSKGDFNILIDSLNGVMGPYTEKVFVDEFGLDKKCLRNYKPLPDFGGLHPDPNLTYAKGLLDEMKTGVYDFGAAFDGDGDRNMILGKDGFFVTPSDSLAVIGANLKLIPYFKKTGVHGFARSMPTAPAIDQVAKKLGLKCFEVPTGWKFFGNLMDEKLISLCGEESFGTGSDHIREKDGLWTVLCWLSILAEKGTNDRASVSEIVNEHWKIYGRNFFTRYDYENCETKGCDLLMEHLNNYVQNKSLENKLFPTNITDLSQCYVVEKVDNFEYLDCGIRIIFKDGSRIILRLSGTGSTNATLRLYIDRYTKNEFLYTEETSKVLETLVKIALDLAKVETFTGMKEPTVIT</sequence>
<dbReference type="GO" id="GO:0000287">
    <property type="term" value="F:magnesium ion binding"/>
    <property type="evidence" value="ECO:0007669"/>
    <property type="project" value="InterPro"/>
</dbReference>
<feature type="domain" description="Alpha-D-phosphohexomutase alpha/beta/alpha" evidence="18">
    <location>
        <begin position="315"/>
        <end position="414"/>
    </location>
</feature>
<dbReference type="AlphaFoldDB" id="A0AAE1QRH0"/>
<dbReference type="InterPro" id="IPR045244">
    <property type="entry name" value="PGM"/>
</dbReference>
<comment type="similarity">
    <text evidence="3 15">Belongs to the phosphohexose mutase family.</text>
</comment>
<comment type="subunit">
    <text evidence="4">Monomer.</text>
</comment>
<dbReference type="InterPro" id="IPR016066">
    <property type="entry name" value="A-D-PHexomutase_CS"/>
</dbReference>
<dbReference type="PANTHER" id="PTHR22573:SF2">
    <property type="entry name" value="PHOSPHOGLUCOMUTASE"/>
    <property type="match status" value="1"/>
</dbReference>
<evidence type="ECO:0000256" key="7">
    <source>
        <dbReference type="ARBA" id="ARBA00022553"/>
    </source>
</evidence>
<evidence type="ECO:0000313" key="19">
    <source>
        <dbReference type="EMBL" id="KAK4336927.1"/>
    </source>
</evidence>
<evidence type="ECO:0000256" key="13">
    <source>
        <dbReference type="ARBA" id="ARBA00049318"/>
    </source>
</evidence>
<accession>A0AAE1QRH0</accession>
<protein>
    <recommendedName>
        <fullName evidence="5">phosphoglucomutase (alpha-D-glucose-1,6-bisphosphate-dependent)</fullName>
        <ecNumber evidence="5">5.4.2.2</ecNumber>
    </recommendedName>
</protein>
<dbReference type="SUPFAM" id="SSF53738">
    <property type="entry name" value="Phosphoglucomutase, first 3 domains"/>
    <property type="match status" value="3"/>
</dbReference>
<dbReference type="GO" id="GO:0006006">
    <property type="term" value="P:glucose metabolic process"/>
    <property type="evidence" value="ECO:0007669"/>
    <property type="project" value="UniProtKB-KW"/>
</dbReference>
<evidence type="ECO:0000256" key="1">
    <source>
        <dbReference type="ARBA" id="ARBA00000443"/>
    </source>
</evidence>
<evidence type="ECO:0000256" key="3">
    <source>
        <dbReference type="ARBA" id="ARBA00010231"/>
    </source>
</evidence>
<dbReference type="EC" id="5.4.2.2" evidence="5"/>
<comment type="catalytic activity">
    <reaction evidence="1">
        <text>alpha-D-glucose 1-phosphate = alpha-D-glucose 6-phosphate</text>
        <dbReference type="Rhea" id="RHEA:23536"/>
        <dbReference type="ChEBI" id="CHEBI:58225"/>
        <dbReference type="ChEBI" id="CHEBI:58601"/>
        <dbReference type="EC" id="5.4.2.2"/>
    </reaction>
</comment>
<comment type="function">
    <text evidence="12">Catalyzes the reversible isomerization of alpha-D-glucose 1-phosphate to alpha-D-glucose 6-phosphate. The mechanism proceeds via the intermediate compound alpha-D-glucose 1,6-bisphosphate. This enzyme participates in both the breakdown and synthesis of glucose.</text>
</comment>
<dbReference type="InterPro" id="IPR005841">
    <property type="entry name" value="Alpha-D-phosphohexomutase_SF"/>
</dbReference>
<dbReference type="InterPro" id="IPR005845">
    <property type="entry name" value="A-D-PHexomutase_a/b/a-II"/>
</dbReference>
<dbReference type="PROSITE" id="PS00710">
    <property type="entry name" value="PGM_PMM"/>
    <property type="match status" value="1"/>
</dbReference>
<dbReference type="PRINTS" id="PR00509">
    <property type="entry name" value="PGMPMM"/>
</dbReference>
<evidence type="ECO:0000256" key="10">
    <source>
        <dbReference type="ARBA" id="ARBA00023235"/>
    </source>
</evidence>
<dbReference type="FunFam" id="3.40.120.10:FF:000004">
    <property type="entry name" value="Phosphoglucomutase 5"/>
    <property type="match status" value="1"/>
</dbReference>
<dbReference type="GO" id="GO:0004614">
    <property type="term" value="F:phosphoglucomutase activity"/>
    <property type="evidence" value="ECO:0007669"/>
    <property type="project" value="UniProtKB-EC"/>
</dbReference>
<dbReference type="FunFam" id="3.40.120.10:FF:000006">
    <property type="entry name" value="Phosphoglucomutase PgmA"/>
    <property type="match status" value="1"/>
</dbReference>
<keyword evidence="7" id="KW-0597">Phosphoprotein</keyword>
<dbReference type="InterPro" id="IPR005844">
    <property type="entry name" value="A-D-PHexomutase_a/b/a-I"/>
</dbReference>
<dbReference type="GO" id="GO:0005829">
    <property type="term" value="C:cytosol"/>
    <property type="evidence" value="ECO:0007669"/>
    <property type="project" value="TreeGrafter"/>
</dbReference>
<evidence type="ECO:0000259" key="17">
    <source>
        <dbReference type="Pfam" id="PF02879"/>
    </source>
</evidence>
<dbReference type="PANTHER" id="PTHR22573">
    <property type="entry name" value="PHOSPHOHEXOMUTASE FAMILY MEMBER"/>
    <property type="match status" value="1"/>
</dbReference>
<feature type="domain" description="Alpha-D-phosphohexomutase alpha/beta/alpha" evidence="17">
    <location>
        <begin position="185"/>
        <end position="291"/>
    </location>
</feature>
<evidence type="ECO:0000256" key="5">
    <source>
        <dbReference type="ARBA" id="ARBA00012728"/>
    </source>
</evidence>
<reference evidence="19" key="1">
    <citation type="submission" date="2023-12" db="EMBL/GenBank/DDBJ databases">
        <title>Genome assembly of Anisodus tanguticus.</title>
        <authorList>
            <person name="Wang Y.-J."/>
        </authorList>
    </citation>
    <scope>NUCLEOTIDE SEQUENCE</scope>
    <source>
        <strain evidence="19">KB-2021</strain>
        <tissue evidence="19">Leaf</tissue>
    </source>
</reference>
<evidence type="ECO:0000256" key="14">
    <source>
        <dbReference type="ARBA" id="ARBA00049409"/>
    </source>
</evidence>
<dbReference type="InterPro" id="IPR036900">
    <property type="entry name" value="A-D-PHexomutase_C_sf"/>
</dbReference>
<dbReference type="Pfam" id="PF02880">
    <property type="entry name" value="PGM_PMM_III"/>
    <property type="match status" value="1"/>
</dbReference>
<keyword evidence="20" id="KW-1185">Reference proteome</keyword>
<dbReference type="Proteomes" id="UP001291623">
    <property type="component" value="Unassembled WGS sequence"/>
</dbReference>
<keyword evidence="8 15" id="KW-0479">Metal-binding</keyword>